<name>A0A2G9HN10_9LAMI</name>
<organism evidence="3 4">
    <name type="scientific">Handroanthus impetiginosus</name>
    <dbReference type="NCBI Taxonomy" id="429701"/>
    <lineage>
        <taxon>Eukaryota</taxon>
        <taxon>Viridiplantae</taxon>
        <taxon>Streptophyta</taxon>
        <taxon>Embryophyta</taxon>
        <taxon>Tracheophyta</taxon>
        <taxon>Spermatophyta</taxon>
        <taxon>Magnoliopsida</taxon>
        <taxon>eudicotyledons</taxon>
        <taxon>Gunneridae</taxon>
        <taxon>Pentapetalae</taxon>
        <taxon>asterids</taxon>
        <taxon>lamiids</taxon>
        <taxon>Lamiales</taxon>
        <taxon>Bignoniaceae</taxon>
        <taxon>Crescentiina</taxon>
        <taxon>Tabebuia alliance</taxon>
        <taxon>Handroanthus</taxon>
    </lineage>
</organism>
<protein>
    <submittedName>
        <fullName evidence="3">Uncharacterized protein</fullName>
    </submittedName>
</protein>
<dbReference type="Pfam" id="PF03140">
    <property type="entry name" value="DUF247"/>
    <property type="match status" value="1"/>
</dbReference>
<keyword evidence="4" id="KW-1185">Reference proteome</keyword>
<feature type="region of interest" description="Disordered" evidence="1">
    <location>
        <begin position="1"/>
        <end position="27"/>
    </location>
</feature>
<dbReference type="STRING" id="429701.A0A2G9HN10"/>
<dbReference type="EMBL" id="NKXS01001370">
    <property type="protein sequence ID" value="PIN18917.1"/>
    <property type="molecule type" value="Genomic_DNA"/>
</dbReference>
<dbReference type="Proteomes" id="UP000231279">
    <property type="component" value="Unassembled WGS sequence"/>
</dbReference>
<keyword evidence="2" id="KW-0472">Membrane</keyword>
<evidence type="ECO:0000256" key="2">
    <source>
        <dbReference type="SAM" id="Phobius"/>
    </source>
</evidence>
<dbReference type="PANTHER" id="PTHR31170">
    <property type="entry name" value="BNAC04G53230D PROTEIN"/>
    <property type="match status" value="1"/>
</dbReference>
<proteinExistence type="predicted"/>
<comment type="caution">
    <text evidence="3">The sequence shown here is derived from an EMBL/GenBank/DDBJ whole genome shotgun (WGS) entry which is preliminary data.</text>
</comment>
<evidence type="ECO:0000256" key="1">
    <source>
        <dbReference type="SAM" id="MobiDB-lite"/>
    </source>
</evidence>
<keyword evidence="2" id="KW-0812">Transmembrane</keyword>
<accession>A0A2G9HN10</accession>
<evidence type="ECO:0000313" key="3">
    <source>
        <dbReference type="EMBL" id="PIN18917.1"/>
    </source>
</evidence>
<dbReference type="PANTHER" id="PTHR31170:SF25">
    <property type="entry name" value="BNAA09G04570D PROTEIN"/>
    <property type="match status" value="1"/>
</dbReference>
<reference evidence="4" key="1">
    <citation type="journal article" date="2018" name="Gigascience">
        <title>Genome assembly of the Pink Ipe (Handroanthus impetiginosus, Bignoniaceae), a highly valued, ecologically keystone Neotropical timber forest tree.</title>
        <authorList>
            <person name="Silva-Junior O.B."/>
            <person name="Grattapaglia D."/>
            <person name="Novaes E."/>
            <person name="Collevatti R.G."/>
        </authorList>
    </citation>
    <scope>NUCLEOTIDE SEQUENCE [LARGE SCALE GENOMIC DNA]</scope>
    <source>
        <strain evidence="4">cv. UFG-1</strain>
    </source>
</reference>
<keyword evidence="2" id="KW-1133">Transmembrane helix</keyword>
<feature type="transmembrane region" description="Helical" evidence="2">
    <location>
        <begin position="413"/>
        <end position="434"/>
    </location>
</feature>
<dbReference type="OrthoDB" id="1849062at2759"/>
<dbReference type="AlphaFoldDB" id="A0A2G9HN10"/>
<dbReference type="InterPro" id="IPR004158">
    <property type="entry name" value="DUF247_pln"/>
</dbReference>
<gene>
    <name evidence="3" type="ORF">CDL12_08404</name>
</gene>
<sequence>MLPTHTDSTEETSSDEAPPQTNAHQTPALYLIGPKIQKVPELLRKEDSSRGAYDPKVVSFGPYHHGKLELKTCEEVKQFTLQLFVEGGNQPPQFYFTKILELISYVRYCYVEGSTEQYSDEQLAQMMLLDSSFLIYFMNVGEQNPLHRLLIYSYLGNLVNLLVNRDIFLMENQIPFHILMLLINLRYNNGEESVSKFLHRSIWGQYKHEQIQNIREQQSQPLHLFDAFRRVLVWDFIPESQATTDEKETDSKKRHKTFRSAKDLKAKGIHFEPSRNKSLKAINFDSFTFYGQLQLPTWFVSDLSKVFFPNMIAYELCPNNLVDTTVISYIDFMKSLIDSPPDVKELREKRILLTSLGSDEDVVKLYKGLDTYGMPSVYSYMEVKQRIQEHYDSKGRTWMAQLFHNYFSSPWSIIAWIAAVIVLVLTAVQTCFTVKPK</sequence>
<evidence type="ECO:0000313" key="4">
    <source>
        <dbReference type="Proteomes" id="UP000231279"/>
    </source>
</evidence>